<dbReference type="PANTHER" id="PTHR46829">
    <property type="entry name" value="STERILE ALPHA MOTIF DOMAIN-CONTAINING PROTEIN 15"/>
    <property type="match status" value="1"/>
</dbReference>
<dbReference type="Pfam" id="PF07647">
    <property type="entry name" value="SAM_2"/>
    <property type="match status" value="1"/>
</dbReference>
<evidence type="ECO:0000313" key="3">
    <source>
        <dbReference type="Proteomes" id="UP001153292"/>
    </source>
</evidence>
<organism evidence="2 3">
    <name type="scientific">Chilo suppressalis</name>
    <name type="common">Asiatic rice borer moth</name>
    <dbReference type="NCBI Taxonomy" id="168631"/>
    <lineage>
        <taxon>Eukaryota</taxon>
        <taxon>Metazoa</taxon>
        <taxon>Ecdysozoa</taxon>
        <taxon>Arthropoda</taxon>
        <taxon>Hexapoda</taxon>
        <taxon>Insecta</taxon>
        <taxon>Pterygota</taxon>
        <taxon>Neoptera</taxon>
        <taxon>Endopterygota</taxon>
        <taxon>Lepidoptera</taxon>
        <taxon>Glossata</taxon>
        <taxon>Ditrysia</taxon>
        <taxon>Pyraloidea</taxon>
        <taxon>Crambidae</taxon>
        <taxon>Crambinae</taxon>
        <taxon>Chilo</taxon>
    </lineage>
</organism>
<name>A0ABN8B4D6_CHISP</name>
<keyword evidence="3" id="KW-1185">Reference proteome</keyword>
<dbReference type="Proteomes" id="UP001153292">
    <property type="component" value="Chromosome 27"/>
</dbReference>
<dbReference type="Gene3D" id="1.10.150.50">
    <property type="entry name" value="Transcription Factor, Ets-1"/>
    <property type="match status" value="1"/>
</dbReference>
<proteinExistence type="predicted"/>
<evidence type="ECO:0000313" key="2">
    <source>
        <dbReference type="EMBL" id="CAH0404094.1"/>
    </source>
</evidence>
<dbReference type="SUPFAM" id="SSF47769">
    <property type="entry name" value="SAM/Pointed domain"/>
    <property type="match status" value="1"/>
</dbReference>
<dbReference type="SMART" id="SM00454">
    <property type="entry name" value="SAM"/>
    <property type="match status" value="1"/>
</dbReference>
<dbReference type="EMBL" id="OU963920">
    <property type="protein sequence ID" value="CAH0404094.1"/>
    <property type="molecule type" value="Genomic_DNA"/>
</dbReference>
<dbReference type="PANTHER" id="PTHR46829:SF1">
    <property type="entry name" value="STERILE ALPHA MOTIF DOMAIN-CONTAINING PROTEIN 15"/>
    <property type="match status" value="1"/>
</dbReference>
<dbReference type="InterPro" id="IPR013761">
    <property type="entry name" value="SAM/pointed_sf"/>
</dbReference>
<feature type="domain" description="SAM" evidence="1">
    <location>
        <begin position="98"/>
        <end position="158"/>
    </location>
</feature>
<evidence type="ECO:0000259" key="1">
    <source>
        <dbReference type="PROSITE" id="PS50105"/>
    </source>
</evidence>
<dbReference type="PROSITE" id="PS50105">
    <property type="entry name" value="SAM_DOMAIN"/>
    <property type="match status" value="1"/>
</dbReference>
<accession>A0ABN8B4D6</accession>
<protein>
    <recommendedName>
        <fullName evidence="1">SAM domain-containing protein</fullName>
    </recommendedName>
</protein>
<reference evidence="2" key="1">
    <citation type="submission" date="2021-12" db="EMBL/GenBank/DDBJ databases">
        <authorList>
            <person name="King R."/>
        </authorList>
    </citation>
    <scope>NUCLEOTIDE SEQUENCE</scope>
</reference>
<dbReference type="InterPro" id="IPR001660">
    <property type="entry name" value="SAM"/>
</dbReference>
<sequence>MDEADNILCIQKSEAHHPRQRAKKNTIPRREPSIVIPERQIVYITPDKTTCAECACFPKEDPYVKLKKLNPCQKSPITLYELAAKVVDALRFPAAFSWSVEEVAEWIENIVGLPQYRECILDNHVNGMRLLMLEDPSHLPAINVHDFKHIQRITKSVRREFGMEFIRFCRSIGLPPQKPLTHCTWFKSRTGPNWGIRQNWTRCDVLRWMKILNPAPVHRDHWDLVWYRKPDYPKVKFARVKAPPSQLHIPHYAPPEEDICREYQAPRKFKLCKTDEVQLIWLEHRPGSDIRSEVPETKTKTTVPKETKLMPKKLKLEGLKGKDLLLARRRMPKPKF</sequence>
<gene>
    <name evidence="2" type="ORF">CHILSU_LOCUS7403</name>
</gene>